<dbReference type="AlphaFoldDB" id="G7UWG3"/>
<evidence type="ECO:0000313" key="2">
    <source>
        <dbReference type="EMBL" id="AER56470.1"/>
    </source>
</evidence>
<name>G7UWG3_PSEUP</name>
<evidence type="ECO:0000313" key="3">
    <source>
        <dbReference type="Proteomes" id="UP000005870"/>
    </source>
</evidence>
<organism evidence="2 3">
    <name type="scientific">Pseudoxanthomonas spadix (strain BD-a59)</name>
    <dbReference type="NCBI Taxonomy" id="1045855"/>
    <lineage>
        <taxon>Bacteria</taxon>
        <taxon>Pseudomonadati</taxon>
        <taxon>Pseudomonadota</taxon>
        <taxon>Gammaproteobacteria</taxon>
        <taxon>Lysobacterales</taxon>
        <taxon>Lysobacteraceae</taxon>
        <taxon>Pseudoxanthomonas</taxon>
    </lineage>
</organism>
<dbReference type="HOGENOM" id="CLU_3029103_0_0_6"/>
<gene>
    <name evidence="2" type="ordered locus">DSC_09100</name>
</gene>
<dbReference type="Proteomes" id="UP000005870">
    <property type="component" value="Chromosome"/>
</dbReference>
<feature type="compositionally biased region" description="Polar residues" evidence="1">
    <location>
        <begin position="46"/>
        <end position="55"/>
    </location>
</feature>
<feature type="compositionally biased region" description="Basic and acidic residues" evidence="1">
    <location>
        <begin position="19"/>
        <end position="29"/>
    </location>
</feature>
<accession>G7UWG3</accession>
<dbReference type="EMBL" id="CP003093">
    <property type="protein sequence ID" value="AER56470.1"/>
    <property type="molecule type" value="Genomic_DNA"/>
</dbReference>
<evidence type="ECO:0000256" key="1">
    <source>
        <dbReference type="SAM" id="MobiDB-lite"/>
    </source>
</evidence>
<dbReference type="KEGG" id="psd:DSC_09100"/>
<reference evidence="2 3" key="1">
    <citation type="journal article" date="2012" name="J. Bacteriol.">
        <title>Complete Genome Sequence of the BTEX-Degrading Bacterium Pseudoxanthomonas spadix BD-a59.</title>
        <authorList>
            <person name="Lee S.H."/>
            <person name="Jin H.M."/>
            <person name="Lee H.J."/>
            <person name="Kim J.M."/>
            <person name="Jeon C.O."/>
        </authorList>
    </citation>
    <scope>NUCLEOTIDE SEQUENCE [LARGE SCALE GENOMIC DNA]</scope>
    <source>
        <strain evidence="2 3">BD-a59</strain>
    </source>
</reference>
<proteinExistence type="predicted"/>
<keyword evidence="3" id="KW-1185">Reference proteome</keyword>
<sequence>MIRQRPASADLGHDRRRGQHDGGDQERGGNARQTGCGPTGVEVTAPKSTGDSNQA</sequence>
<protein>
    <submittedName>
        <fullName evidence="2">Uncharacterized protein</fullName>
    </submittedName>
</protein>
<dbReference type="STRING" id="1045855.DSC_09100"/>
<feature type="region of interest" description="Disordered" evidence="1">
    <location>
        <begin position="1"/>
        <end position="55"/>
    </location>
</feature>